<proteinExistence type="predicted"/>
<organism evidence="1 2">
    <name type="scientific">Comamonas testosteroni</name>
    <name type="common">Pseudomonas testosteroni</name>
    <dbReference type="NCBI Taxonomy" id="285"/>
    <lineage>
        <taxon>Bacteria</taxon>
        <taxon>Pseudomonadati</taxon>
        <taxon>Pseudomonadota</taxon>
        <taxon>Betaproteobacteria</taxon>
        <taxon>Burkholderiales</taxon>
        <taxon>Comamonadaceae</taxon>
        <taxon>Comamonas</taxon>
    </lineage>
</organism>
<dbReference type="PATRIC" id="fig|285.49.peg.2119"/>
<comment type="caution">
    <text evidence="1">The sequence shown here is derived from an EMBL/GenBank/DDBJ whole genome shotgun (WGS) entry which is preliminary data.</text>
</comment>
<accession>A0A0L7MGJ7</accession>
<dbReference type="Proteomes" id="UP000037442">
    <property type="component" value="Unassembled WGS sequence"/>
</dbReference>
<protein>
    <submittedName>
        <fullName evidence="1">Uncharacterized protein</fullName>
    </submittedName>
</protein>
<reference evidence="2" key="1">
    <citation type="submission" date="2014-06" db="EMBL/GenBank/DDBJ databases">
        <title>Draft genome sequence of C. testosteroni WDL7.</title>
        <authorList>
            <person name="Wu Y."/>
            <person name="Seshan H."/>
            <person name="Arumugam K."/>
        </authorList>
    </citation>
    <scope>NUCLEOTIDE SEQUENCE [LARGE SCALE GENOMIC DNA]</scope>
    <source>
        <strain evidence="2">WDL7</strain>
    </source>
</reference>
<name>A0A0L7MGJ7_COMTE</name>
<gene>
    <name evidence="1" type="ORF">GL58_10290</name>
</gene>
<dbReference type="EMBL" id="JNVD01000020">
    <property type="protein sequence ID" value="KOC21074.1"/>
    <property type="molecule type" value="Genomic_DNA"/>
</dbReference>
<evidence type="ECO:0000313" key="2">
    <source>
        <dbReference type="Proteomes" id="UP000037442"/>
    </source>
</evidence>
<dbReference type="AlphaFoldDB" id="A0A0L7MGJ7"/>
<sequence>MPLGSTEIRGGITYTKEKALQQSNFHSIEAHYWNVLRVNFIDQNHPNKLGFTTLINQKQAPGFSPIFLNKPVDKPE</sequence>
<evidence type="ECO:0000313" key="1">
    <source>
        <dbReference type="EMBL" id="KOC21074.1"/>
    </source>
</evidence>